<dbReference type="InterPro" id="IPR045507">
    <property type="entry name" value="DUF6483"/>
</dbReference>
<dbReference type="Pfam" id="PF20092">
    <property type="entry name" value="DUF6483"/>
    <property type="match status" value="1"/>
</dbReference>
<protein>
    <submittedName>
        <fullName evidence="1">Uncharacterized protein</fullName>
    </submittedName>
</protein>
<dbReference type="EMBL" id="JAGSOJ010000005">
    <property type="protein sequence ID" value="MCM1992105.1"/>
    <property type="molecule type" value="Genomic_DNA"/>
</dbReference>
<dbReference type="Proteomes" id="UP001056429">
    <property type="component" value="Unassembled WGS sequence"/>
</dbReference>
<proteinExistence type="predicted"/>
<reference evidence="1" key="2">
    <citation type="submission" date="2021-04" db="EMBL/GenBank/DDBJ databases">
        <authorList>
            <person name="Dong X."/>
        </authorList>
    </citation>
    <scope>NUCLEOTIDE SEQUENCE</scope>
    <source>
        <strain evidence="1">ZWT</strain>
    </source>
</reference>
<dbReference type="RefSeq" id="WP_250861273.1">
    <property type="nucleotide sequence ID" value="NZ_JAGSOJ010000005.1"/>
</dbReference>
<evidence type="ECO:0000313" key="1">
    <source>
        <dbReference type="EMBL" id="MCM1992105.1"/>
    </source>
</evidence>
<gene>
    <name evidence="1" type="ORF">KDK92_20450</name>
</gene>
<evidence type="ECO:0000313" key="2">
    <source>
        <dbReference type="Proteomes" id="UP001056429"/>
    </source>
</evidence>
<reference evidence="1" key="1">
    <citation type="journal article" date="2021" name="mSystems">
        <title>Bacteria and Archaea Synergistically Convert Glycine Betaine to Biogenic Methane in the Formosa Cold Seep of the South China Sea.</title>
        <authorList>
            <person name="Li L."/>
            <person name="Zhang W."/>
            <person name="Zhang S."/>
            <person name="Song L."/>
            <person name="Sun Q."/>
            <person name="Zhang H."/>
            <person name="Xiang H."/>
            <person name="Dong X."/>
        </authorList>
    </citation>
    <scope>NUCLEOTIDE SEQUENCE</scope>
    <source>
        <strain evidence="1">ZWT</strain>
    </source>
</reference>
<dbReference type="AlphaFoldDB" id="A0A9J6P871"/>
<organism evidence="1 2">
    <name type="scientific">Oceanirhabdus seepicola</name>
    <dbReference type="NCBI Taxonomy" id="2828781"/>
    <lineage>
        <taxon>Bacteria</taxon>
        <taxon>Bacillati</taxon>
        <taxon>Bacillota</taxon>
        <taxon>Clostridia</taxon>
        <taxon>Eubacteriales</taxon>
        <taxon>Clostridiaceae</taxon>
        <taxon>Oceanirhabdus</taxon>
    </lineage>
</organism>
<name>A0A9J6P871_9CLOT</name>
<keyword evidence="2" id="KW-1185">Reference proteome</keyword>
<comment type="caution">
    <text evidence="1">The sequence shown here is derived from an EMBL/GenBank/DDBJ whole genome shotgun (WGS) entry which is preliminary data.</text>
</comment>
<accession>A0A9J6P871</accession>
<sequence>MIKNDYILDLVESFGKTIGKVVSEVKEDPEPIIIENLSDKDMTMIILKKMLYGKKFNEAENRLFKYAETNNCDKILEIGEWFYTELSHRSDTELLENNFNRNEIEQGLNDFMRCFNSQS</sequence>